<protein>
    <submittedName>
        <fullName evidence="3">UDP-N-acetylglucosamine 2-epimerase</fullName>
    </submittedName>
</protein>
<dbReference type="Proteomes" id="UP000176923">
    <property type="component" value="Unassembled WGS sequence"/>
</dbReference>
<dbReference type="NCBIfam" id="TIGR00236">
    <property type="entry name" value="wecB"/>
    <property type="match status" value="1"/>
</dbReference>
<dbReference type="InterPro" id="IPR003331">
    <property type="entry name" value="UDP_GlcNAc_Epimerase_2_dom"/>
</dbReference>
<evidence type="ECO:0000313" key="4">
    <source>
        <dbReference type="Proteomes" id="UP000176923"/>
    </source>
</evidence>
<sequence length="361" mass="40427">MKICIILGTRPEIIKMSSLIRECEKRKTDFFILHTNQHYSANLDKVFFEELKLPQPRYNLKVGSATHAIQTAKLLIGIEEVLLREAPDVAVVEGDTNTVLAGALAASKLHIKVAHIEAGLRSYSRRMPEEINRIITDHISDFLFAPTDKARSILLDEGIPQNKIYVTGNTVVDAVYQNLILAKKRSKILENYGLAKTKYFLVTVHREENANDKKRLIGILSGLKLVAKKYNFPAVCPIHPRTRKKIQEFKLTVDSAIRMINPVGYLDFLTLEVNAKLILTDSGGIQEESCILQIPCVTLRNNTERPETIEAGGNILAGVSPNGILDSVDKMLKKKKTWKHPFGNGLAGKTILDKLEEIKLL</sequence>
<dbReference type="SUPFAM" id="SSF53756">
    <property type="entry name" value="UDP-Glycosyltransferase/glycogen phosphorylase"/>
    <property type="match status" value="1"/>
</dbReference>
<comment type="caution">
    <text evidence="3">The sequence shown here is derived from an EMBL/GenBank/DDBJ whole genome shotgun (WGS) entry which is preliminary data.</text>
</comment>
<name>A0A1F5ZJM3_9BACT</name>
<dbReference type="AlphaFoldDB" id="A0A1F5ZJM3"/>
<dbReference type="GO" id="GO:0016853">
    <property type="term" value="F:isomerase activity"/>
    <property type="evidence" value="ECO:0007669"/>
    <property type="project" value="UniProtKB-KW"/>
</dbReference>
<dbReference type="EMBL" id="MFJL01000044">
    <property type="protein sequence ID" value="OGG12553.1"/>
    <property type="molecule type" value="Genomic_DNA"/>
</dbReference>
<accession>A0A1F5ZJM3</accession>
<evidence type="ECO:0000313" key="3">
    <source>
        <dbReference type="EMBL" id="OGG12553.1"/>
    </source>
</evidence>
<evidence type="ECO:0000256" key="1">
    <source>
        <dbReference type="RuleBase" id="RU003513"/>
    </source>
</evidence>
<keyword evidence="1" id="KW-0413">Isomerase</keyword>
<comment type="similarity">
    <text evidence="1">Belongs to the UDP-N-acetylglucosamine 2-epimerase family.</text>
</comment>
<feature type="domain" description="UDP-N-acetylglucosamine 2-epimerase" evidence="2">
    <location>
        <begin position="22"/>
        <end position="356"/>
    </location>
</feature>
<dbReference type="Pfam" id="PF02350">
    <property type="entry name" value="Epimerase_2"/>
    <property type="match status" value="1"/>
</dbReference>
<dbReference type="Gene3D" id="3.40.50.2000">
    <property type="entry name" value="Glycogen Phosphorylase B"/>
    <property type="match status" value="2"/>
</dbReference>
<dbReference type="STRING" id="1798382.A3D77_04395"/>
<dbReference type="PANTHER" id="PTHR43174">
    <property type="entry name" value="UDP-N-ACETYLGLUCOSAMINE 2-EPIMERASE"/>
    <property type="match status" value="1"/>
</dbReference>
<dbReference type="CDD" id="cd03786">
    <property type="entry name" value="GTB_UDP-GlcNAc_2-Epimerase"/>
    <property type="match status" value="1"/>
</dbReference>
<reference evidence="3 4" key="1">
    <citation type="journal article" date="2016" name="Nat. Commun.">
        <title>Thousands of microbial genomes shed light on interconnected biogeochemical processes in an aquifer system.</title>
        <authorList>
            <person name="Anantharaman K."/>
            <person name="Brown C.T."/>
            <person name="Hug L.A."/>
            <person name="Sharon I."/>
            <person name="Castelle C.J."/>
            <person name="Probst A.J."/>
            <person name="Thomas B.C."/>
            <person name="Singh A."/>
            <person name="Wilkins M.J."/>
            <person name="Karaoz U."/>
            <person name="Brodie E.L."/>
            <person name="Williams K.H."/>
            <person name="Hubbard S.S."/>
            <person name="Banfield J.F."/>
        </authorList>
    </citation>
    <scope>NUCLEOTIDE SEQUENCE [LARGE SCALE GENOMIC DNA]</scope>
</reference>
<organism evidence="3 4">
    <name type="scientific">Candidatus Gottesmanbacteria bacterium RIFCSPHIGHO2_02_FULL_39_11</name>
    <dbReference type="NCBI Taxonomy" id="1798382"/>
    <lineage>
        <taxon>Bacteria</taxon>
        <taxon>Candidatus Gottesmaniibacteriota</taxon>
    </lineage>
</organism>
<evidence type="ECO:0000259" key="2">
    <source>
        <dbReference type="Pfam" id="PF02350"/>
    </source>
</evidence>
<dbReference type="InterPro" id="IPR029767">
    <property type="entry name" value="WecB-like"/>
</dbReference>
<gene>
    <name evidence="3" type="ORF">A3D77_04395</name>
</gene>
<proteinExistence type="inferred from homology"/>
<dbReference type="PANTHER" id="PTHR43174:SF1">
    <property type="entry name" value="UDP-N-ACETYLGLUCOSAMINE 2-EPIMERASE"/>
    <property type="match status" value="1"/>
</dbReference>